<proteinExistence type="predicted"/>
<sequence>MTSYENMTAKEAILDHASVALKLAAYSKNQVLKFREFYDGLLEDYKIDLGTTAYQHGFPSEHDYLRSLGIELNDDGDLIIPATETSSNTAKFIAGKRVEEQKRAEKHERIRQHQARQQQQQYRQSYTPVYMVHDDGGAPPVRPASEVFIFDGDENKLMPGMRVKISTGITYLLPTVNIQCKDAAKTHQLQIKAGQKYRKKVREIVAWDKQYRALIAKSGYANNDGTTTGNSISV</sequence>
<dbReference type="WBParaSite" id="PS1159_v2.g14938.t1">
    <property type="protein sequence ID" value="PS1159_v2.g14938.t1"/>
    <property type="gene ID" value="PS1159_v2.g14938"/>
</dbReference>
<reference evidence="2" key="1">
    <citation type="submission" date="2022-11" db="UniProtKB">
        <authorList>
            <consortium name="WormBaseParasite"/>
        </authorList>
    </citation>
    <scope>IDENTIFICATION</scope>
</reference>
<evidence type="ECO:0000313" key="2">
    <source>
        <dbReference type="WBParaSite" id="PS1159_v2.g14938.t1"/>
    </source>
</evidence>
<name>A0AC35F8T7_9BILA</name>
<protein>
    <submittedName>
        <fullName evidence="2">Uncharacterized protein</fullName>
    </submittedName>
</protein>
<evidence type="ECO:0000313" key="1">
    <source>
        <dbReference type="Proteomes" id="UP000887580"/>
    </source>
</evidence>
<accession>A0AC35F8T7</accession>
<dbReference type="Proteomes" id="UP000887580">
    <property type="component" value="Unplaced"/>
</dbReference>
<organism evidence="1 2">
    <name type="scientific">Panagrolaimus sp. PS1159</name>
    <dbReference type="NCBI Taxonomy" id="55785"/>
    <lineage>
        <taxon>Eukaryota</taxon>
        <taxon>Metazoa</taxon>
        <taxon>Ecdysozoa</taxon>
        <taxon>Nematoda</taxon>
        <taxon>Chromadorea</taxon>
        <taxon>Rhabditida</taxon>
        <taxon>Tylenchina</taxon>
        <taxon>Panagrolaimomorpha</taxon>
        <taxon>Panagrolaimoidea</taxon>
        <taxon>Panagrolaimidae</taxon>
        <taxon>Panagrolaimus</taxon>
    </lineage>
</organism>